<gene>
    <name evidence="2" type="ORF">Pla52o_26510</name>
</gene>
<feature type="compositionally biased region" description="Basic residues" evidence="1">
    <location>
        <begin position="51"/>
        <end position="62"/>
    </location>
</feature>
<dbReference type="EMBL" id="SJPT01000004">
    <property type="protein sequence ID" value="TWU23116.1"/>
    <property type="molecule type" value="Genomic_DNA"/>
</dbReference>
<dbReference type="AlphaFoldDB" id="A0A5C6CIV0"/>
<protein>
    <submittedName>
        <fullName evidence="2">Uncharacterized protein</fullName>
    </submittedName>
</protein>
<sequence length="87" mass="9568">MPPNRYARATQTLGSHYEMAVPIRVIARIECLTAPGRNAKEANDVTVPPPRSRRSFRNRASKQVRASEGGHFRTVSQKPPSATPASI</sequence>
<evidence type="ECO:0000313" key="3">
    <source>
        <dbReference type="Proteomes" id="UP000316304"/>
    </source>
</evidence>
<proteinExistence type="predicted"/>
<reference evidence="2 3" key="1">
    <citation type="submission" date="2019-02" db="EMBL/GenBank/DDBJ databases">
        <title>Deep-cultivation of Planctomycetes and their phenomic and genomic characterization uncovers novel biology.</title>
        <authorList>
            <person name="Wiegand S."/>
            <person name="Jogler M."/>
            <person name="Boedeker C."/>
            <person name="Pinto D."/>
            <person name="Vollmers J."/>
            <person name="Rivas-Marin E."/>
            <person name="Kohn T."/>
            <person name="Peeters S.H."/>
            <person name="Heuer A."/>
            <person name="Rast P."/>
            <person name="Oberbeckmann S."/>
            <person name="Bunk B."/>
            <person name="Jeske O."/>
            <person name="Meyerdierks A."/>
            <person name="Storesund J.E."/>
            <person name="Kallscheuer N."/>
            <person name="Luecker S."/>
            <person name="Lage O.M."/>
            <person name="Pohl T."/>
            <person name="Merkel B.J."/>
            <person name="Hornburger P."/>
            <person name="Mueller R.-W."/>
            <person name="Bruemmer F."/>
            <person name="Labrenz M."/>
            <person name="Spormann A.M."/>
            <person name="Op Den Camp H."/>
            <person name="Overmann J."/>
            <person name="Amann R."/>
            <person name="Jetten M.S.M."/>
            <person name="Mascher T."/>
            <person name="Medema M.H."/>
            <person name="Devos D.P."/>
            <person name="Kaster A.-K."/>
            <person name="Ovreas L."/>
            <person name="Rohde M."/>
            <person name="Galperin M.Y."/>
            <person name="Jogler C."/>
        </authorList>
    </citation>
    <scope>NUCLEOTIDE SEQUENCE [LARGE SCALE GENOMIC DNA]</scope>
    <source>
        <strain evidence="2 3">Pla52o</strain>
    </source>
</reference>
<evidence type="ECO:0000256" key="1">
    <source>
        <dbReference type="SAM" id="MobiDB-lite"/>
    </source>
</evidence>
<evidence type="ECO:0000313" key="2">
    <source>
        <dbReference type="EMBL" id="TWU23116.1"/>
    </source>
</evidence>
<organism evidence="2 3">
    <name type="scientific">Novipirellula galeiformis</name>
    <dbReference type="NCBI Taxonomy" id="2528004"/>
    <lineage>
        <taxon>Bacteria</taxon>
        <taxon>Pseudomonadati</taxon>
        <taxon>Planctomycetota</taxon>
        <taxon>Planctomycetia</taxon>
        <taxon>Pirellulales</taxon>
        <taxon>Pirellulaceae</taxon>
        <taxon>Novipirellula</taxon>
    </lineage>
</organism>
<feature type="region of interest" description="Disordered" evidence="1">
    <location>
        <begin position="35"/>
        <end position="87"/>
    </location>
</feature>
<accession>A0A5C6CIV0</accession>
<dbReference type="Proteomes" id="UP000316304">
    <property type="component" value="Unassembled WGS sequence"/>
</dbReference>
<comment type="caution">
    <text evidence="2">The sequence shown here is derived from an EMBL/GenBank/DDBJ whole genome shotgun (WGS) entry which is preliminary data.</text>
</comment>
<keyword evidence="3" id="KW-1185">Reference proteome</keyword>
<name>A0A5C6CIV0_9BACT</name>
<feature type="compositionally biased region" description="Polar residues" evidence="1">
    <location>
        <begin position="74"/>
        <end position="87"/>
    </location>
</feature>